<dbReference type="Proteomes" id="UP000824005">
    <property type="component" value="Unassembled WGS sequence"/>
</dbReference>
<dbReference type="EMBL" id="DXDC01000268">
    <property type="protein sequence ID" value="HIY66365.1"/>
    <property type="molecule type" value="Genomic_DNA"/>
</dbReference>
<dbReference type="GO" id="GO:0008171">
    <property type="term" value="F:O-methyltransferase activity"/>
    <property type="evidence" value="ECO:0007669"/>
    <property type="project" value="InterPro"/>
</dbReference>
<evidence type="ECO:0000313" key="5">
    <source>
        <dbReference type="Proteomes" id="UP000824005"/>
    </source>
</evidence>
<dbReference type="GO" id="GO:0008757">
    <property type="term" value="F:S-adenosylmethionine-dependent methyltransferase activity"/>
    <property type="evidence" value="ECO:0007669"/>
    <property type="project" value="TreeGrafter"/>
</dbReference>
<dbReference type="GO" id="GO:0032259">
    <property type="term" value="P:methylation"/>
    <property type="evidence" value="ECO:0007669"/>
    <property type="project" value="UniProtKB-KW"/>
</dbReference>
<dbReference type="InterPro" id="IPR002935">
    <property type="entry name" value="SAM_O-MeTrfase"/>
</dbReference>
<dbReference type="InterPro" id="IPR050362">
    <property type="entry name" value="Cation-dep_OMT"/>
</dbReference>
<evidence type="ECO:0000313" key="4">
    <source>
        <dbReference type="EMBL" id="HIY66365.1"/>
    </source>
</evidence>
<protein>
    <submittedName>
        <fullName evidence="4">O-methyltransferase</fullName>
    </submittedName>
</protein>
<dbReference type="PANTHER" id="PTHR10509:SF14">
    <property type="entry name" value="CAFFEOYL-COA O-METHYLTRANSFERASE 3-RELATED"/>
    <property type="match status" value="1"/>
</dbReference>
<reference evidence="4" key="2">
    <citation type="submission" date="2021-04" db="EMBL/GenBank/DDBJ databases">
        <authorList>
            <person name="Gilroy R."/>
        </authorList>
    </citation>
    <scope>NUCLEOTIDE SEQUENCE</scope>
    <source>
        <strain evidence="4">ChiGjej1B1-98</strain>
    </source>
</reference>
<evidence type="ECO:0000256" key="2">
    <source>
        <dbReference type="ARBA" id="ARBA00022679"/>
    </source>
</evidence>
<keyword evidence="3" id="KW-0949">S-adenosyl-L-methionine</keyword>
<accession>A0A9D2CAF5</accession>
<sequence length="232" mass="24823">MEPHVAVENRYQSLDAWHEVDSYFTEVLIDEDEALVAARLSGSSTTMPNAEVAANQAAFLQLLVKMSGAKRVLEFGTLAGYSTIWFARAVGSGGFVCTLELEPENADVARRNFVRAGVLERIELIVGPAAASVADLVSSKVEPFDVVFIDADKPRNPSYLEAALALTGSGALIILDNVVRNGAVVDADSDDPRVIGTRTAAQMIAEHPELEATALQTVGVKGWDGLIVARRI</sequence>
<dbReference type="AlphaFoldDB" id="A0A9D2CAF5"/>
<keyword evidence="1" id="KW-0489">Methyltransferase</keyword>
<comment type="caution">
    <text evidence="4">The sequence shown here is derived from an EMBL/GenBank/DDBJ whole genome shotgun (WGS) entry which is preliminary data.</text>
</comment>
<gene>
    <name evidence="4" type="ORF">H9830_08840</name>
</gene>
<name>A0A9D2CAF5_9MICO</name>
<reference evidence="4" key="1">
    <citation type="journal article" date="2021" name="PeerJ">
        <title>Extensive microbial diversity within the chicken gut microbiome revealed by metagenomics and culture.</title>
        <authorList>
            <person name="Gilroy R."/>
            <person name="Ravi A."/>
            <person name="Getino M."/>
            <person name="Pursley I."/>
            <person name="Horton D.L."/>
            <person name="Alikhan N.F."/>
            <person name="Baker D."/>
            <person name="Gharbi K."/>
            <person name="Hall N."/>
            <person name="Watson M."/>
            <person name="Adriaenssens E.M."/>
            <person name="Foster-Nyarko E."/>
            <person name="Jarju S."/>
            <person name="Secka A."/>
            <person name="Antonio M."/>
            <person name="Oren A."/>
            <person name="Chaudhuri R.R."/>
            <person name="La Ragione R."/>
            <person name="Hildebrand F."/>
            <person name="Pallen M.J."/>
        </authorList>
    </citation>
    <scope>NUCLEOTIDE SEQUENCE</scope>
    <source>
        <strain evidence="4">ChiGjej1B1-98</strain>
    </source>
</reference>
<dbReference type="InterPro" id="IPR029063">
    <property type="entry name" value="SAM-dependent_MTases_sf"/>
</dbReference>
<evidence type="ECO:0000256" key="3">
    <source>
        <dbReference type="ARBA" id="ARBA00022691"/>
    </source>
</evidence>
<proteinExistence type="predicted"/>
<dbReference type="SUPFAM" id="SSF53335">
    <property type="entry name" value="S-adenosyl-L-methionine-dependent methyltransferases"/>
    <property type="match status" value="1"/>
</dbReference>
<evidence type="ECO:0000256" key="1">
    <source>
        <dbReference type="ARBA" id="ARBA00022603"/>
    </source>
</evidence>
<dbReference type="Pfam" id="PF01596">
    <property type="entry name" value="Methyltransf_3"/>
    <property type="match status" value="1"/>
</dbReference>
<keyword evidence="2" id="KW-0808">Transferase</keyword>
<dbReference type="PROSITE" id="PS51682">
    <property type="entry name" value="SAM_OMT_I"/>
    <property type="match status" value="1"/>
</dbReference>
<dbReference type="Gene3D" id="3.40.50.150">
    <property type="entry name" value="Vaccinia Virus protein VP39"/>
    <property type="match status" value="1"/>
</dbReference>
<organism evidence="4 5">
    <name type="scientific">Candidatus Agrococcus pullicola</name>
    <dbReference type="NCBI Taxonomy" id="2838429"/>
    <lineage>
        <taxon>Bacteria</taxon>
        <taxon>Bacillati</taxon>
        <taxon>Actinomycetota</taxon>
        <taxon>Actinomycetes</taxon>
        <taxon>Micrococcales</taxon>
        <taxon>Microbacteriaceae</taxon>
        <taxon>Agrococcus</taxon>
    </lineage>
</organism>
<dbReference type="PANTHER" id="PTHR10509">
    <property type="entry name" value="O-METHYLTRANSFERASE-RELATED"/>
    <property type="match status" value="1"/>
</dbReference>